<evidence type="ECO:0000313" key="3">
    <source>
        <dbReference type="Proteomes" id="UP000824469"/>
    </source>
</evidence>
<organism evidence="2 3">
    <name type="scientific">Taxus chinensis</name>
    <name type="common">Chinese yew</name>
    <name type="synonym">Taxus wallichiana var. chinensis</name>
    <dbReference type="NCBI Taxonomy" id="29808"/>
    <lineage>
        <taxon>Eukaryota</taxon>
        <taxon>Viridiplantae</taxon>
        <taxon>Streptophyta</taxon>
        <taxon>Embryophyta</taxon>
        <taxon>Tracheophyta</taxon>
        <taxon>Spermatophyta</taxon>
        <taxon>Pinopsida</taxon>
        <taxon>Pinidae</taxon>
        <taxon>Conifers II</taxon>
        <taxon>Cupressales</taxon>
        <taxon>Taxaceae</taxon>
        <taxon>Taxus</taxon>
    </lineage>
</organism>
<dbReference type="OMA" id="ANNAMGE"/>
<accession>A0AA38FZ79</accession>
<dbReference type="PANTHER" id="PTHR48045:SF11">
    <property type="entry name" value="UDP-GLYCOSYLTRANSFERASE 72B1"/>
    <property type="match status" value="1"/>
</dbReference>
<dbReference type="SUPFAM" id="SSF53756">
    <property type="entry name" value="UDP-Glycosyltransferase/glycogen phosphorylase"/>
    <property type="match status" value="1"/>
</dbReference>
<dbReference type="GO" id="GO:0008194">
    <property type="term" value="F:UDP-glycosyltransferase activity"/>
    <property type="evidence" value="ECO:0007669"/>
    <property type="project" value="InterPro"/>
</dbReference>
<comment type="caution">
    <text evidence="2">The sequence shown here is derived from an EMBL/GenBank/DDBJ whole genome shotgun (WGS) entry which is preliminary data.</text>
</comment>
<reference evidence="2 3" key="1">
    <citation type="journal article" date="2021" name="Nat. Plants">
        <title>The Taxus genome provides insights into paclitaxel biosynthesis.</title>
        <authorList>
            <person name="Xiong X."/>
            <person name="Gou J."/>
            <person name="Liao Q."/>
            <person name="Li Y."/>
            <person name="Zhou Q."/>
            <person name="Bi G."/>
            <person name="Li C."/>
            <person name="Du R."/>
            <person name="Wang X."/>
            <person name="Sun T."/>
            <person name="Guo L."/>
            <person name="Liang H."/>
            <person name="Lu P."/>
            <person name="Wu Y."/>
            <person name="Zhang Z."/>
            <person name="Ro D.K."/>
            <person name="Shang Y."/>
            <person name="Huang S."/>
            <person name="Yan J."/>
        </authorList>
    </citation>
    <scope>NUCLEOTIDE SEQUENCE [LARGE SCALE GENOMIC DNA]</scope>
    <source>
        <strain evidence="2">Ta-2019</strain>
    </source>
</reference>
<sequence length="124" mass="14173">METEAVEALKEGKIGEMPLLCLSILSHSATGGFLSHCGWNSTVECDSYGFPIIGWPLFAEQRLNRFMLVNRNKIAIDLKLERDWFVRRGEVERAVRALTEGEEGITARESMRKMKENEMPKIRT</sequence>
<dbReference type="AlphaFoldDB" id="A0AA38FZ79"/>
<gene>
    <name evidence="2" type="ORF">KI387_027500</name>
</gene>
<name>A0AA38FZ79_TAXCH</name>
<feature type="non-terminal residue" evidence="2">
    <location>
        <position position="124"/>
    </location>
</feature>
<dbReference type="Gene3D" id="3.40.50.2000">
    <property type="entry name" value="Glycogen Phosphorylase B"/>
    <property type="match status" value="1"/>
</dbReference>
<evidence type="ECO:0000256" key="1">
    <source>
        <dbReference type="ARBA" id="ARBA00022679"/>
    </source>
</evidence>
<keyword evidence="1" id="KW-0808">Transferase</keyword>
<dbReference type="Proteomes" id="UP000824469">
    <property type="component" value="Unassembled WGS sequence"/>
</dbReference>
<protein>
    <submittedName>
        <fullName evidence="2">Uncharacterized protein</fullName>
    </submittedName>
</protein>
<dbReference type="PANTHER" id="PTHR48045">
    <property type="entry name" value="UDP-GLYCOSYLTRANSFERASE 72B1"/>
    <property type="match status" value="1"/>
</dbReference>
<proteinExistence type="predicted"/>
<dbReference type="InterPro" id="IPR002213">
    <property type="entry name" value="UDP_glucos_trans"/>
</dbReference>
<dbReference type="Pfam" id="PF00201">
    <property type="entry name" value="UDPGT"/>
    <property type="match status" value="1"/>
</dbReference>
<keyword evidence="3" id="KW-1185">Reference proteome</keyword>
<evidence type="ECO:0000313" key="2">
    <source>
        <dbReference type="EMBL" id="KAH9312465.1"/>
    </source>
</evidence>
<dbReference type="EMBL" id="JAHRHJ020000006">
    <property type="protein sequence ID" value="KAH9312465.1"/>
    <property type="molecule type" value="Genomic_DNA"/>
</dbReference>